<organism evidence="1 2">
    <name type="scientific">Paraburkholderia silvatlantica</name>
    <dbReference type="NCBI Taxonomy" id="321895"/>
    <lineage>
        <taxon>Bacteria</taxon>
        <taxon>Pseudomonadati</taxon>
        <taxon>Pseudomonadota</taxon>
        <taxon>Betaproteobacteria</taxon>
        <taxon>Burkholderiales</taxon>
        <taxon>Burkholderiaceae</taxon>
        <taxon>Paraburkholderia</taxon>
    </lineage>
</organism>
<proteinExistence type="predicted"/>
<dbReference type="Proteomes" id="UP000247772">
    <property type="component" value="Unassembled WGS sequence"/>
</dbReference>
<dbReference type="EMBL" id="QJSQ01000009">
    <property type="protein sequence ID" value="PYE22913.1"/>
    <property type="molecule type" value="Genomic_DNA"/>
</dbReference>
<protein>
    <submittedName>
        <fullName evidence="1">Uncharacterized protein</fullName>
    </submittedName>
</protein>
<evidence type="ECO:0000313" key="1">
    <source>
        <dbReference type="EMBL" id="PYE22913.1"/>
    </source>
</evidence>
<dbReference type="AlphaFoldDB" id="A0A2V4TXJ7"/>
<sequence length="38" mass="3912">MSGMGGMSGMAQRAARPRLAGLADDRYQAGLAVLSRST</sequence>
<comment type="caution">
    <text evidence="1">The sequence shown here is derived from an EMBL/GenBank/DDBJ whole genome shotgun (WGS) entry which is preliminary data.</text>
</comment>
<accession>A0A2V4TXJ7</accession>
<evidence type="ECO:0000313" key="2">
    <source>
        <dbReference type="Proteomes" id="UP000247772"/>
    </source>
</evidence>
<name>A0A2V4TXJ7_9BURK</name>
<gene>
    <name evidence="1" type="ORF">C7410_109211</name>
</gene>
<reference evidence="1 2" key="1">
    <citation type="submission" date="2018-06" db="EMBL/GenBank/DDBJ databases">
        <title>Genomic Encyclopedia of Type Strains, Phase IV (KMG-V): Genome sequencing to study the core and pangenomes of soil and plant-associated prokaryotes.</title>
        <authorList>
            <person name="Whitman W."/>
        </authorList>
    </citation>
    <scope>NUCLEOTIDE SEQUENCE [LARGE SCALE GENOMIC DNA]</scope>
    <source>
        <strain evidence="1 2">SRCL-318</strain>
    </source>
</reference>